<dbReference type="Proteomes" id="UP000005990">
    <property type="component" value="Unassembled WGS sequence"/>
</dbReference>
<dbReference type="Gene3D" id="3.60.15.10">
    <property type="entry name" value="Ribonuclease Z/Hydroxyacylglutathione hydrolase-like"/>
    <property type="match status" value="1"/>
</dbReference>
<comment type="caution">
    <text evidence="2">The sequence shown here is derived from an EMBL/GenBank/DDBJ whole genome shotgun (WGS) entry which is preliminary data.</text>
</comment>
<protein>
    <submittedName>
        <fullName evidence="2">Metallo-beta-lactamase domain protein</fullName>
    </submittedName>
</protein>
<name>E4KQU5_9LACT</name>
<evidence type="ECO:0000259" key="1">
    <source>
        <dbReference type="SMART" id="SM00849"/>
    </source>
</evidence>
<dbReference type="Pfam" id="PF12706">
    <property type="entry name" value="Lactamase_B_2"/>
    <property type="match status" value="1"/>
</dbReference>
<dbReference type="InterPro" id="IPR052533">
    <property type="entry name" value="WalJ/YycJ-like"/>
</dbReference>
<keyword evidence="3" id="KW-1185">Reference proteome</keyword>
<dbReference type="CDD" id="cd07733">
    <property type="entry name" value="YycJ-like_MBL-fold"/>
    <property type="match status" value="1"/>
</dbReference>
<feature type="domain" description="Metallo-beta-lactamase" evidence="1">
    <location>
        <begin position="32"/>
        <end position="237"/>
    </location>
</feature>
<dbReference type="SUPFAM" id="SSF56281">
    <property type="entry name" value="Metallo-hydrolase/oxidoreductase"/>
    <property type="match status" value="1"/>
</dbReference>
<evidence type="ECO:0000313" key="3">
    <source>
        <dbReference type="Proteomes" id="UP000005990"/>
    </source>
</evidence>
<dbReference type="InterPro" id="IPR001279">
    <property type="entry name" value="Metallo-B-lactamas"/>
</dbReference>
<dbReference type="RefSeq" id="WP_006418904.1">
    <property type="nucleotide sequence ID" value="NZ_AENN01000017.1"/>
</dbReference>
<dbReference type="eggNOG" id="COG1235">
    <property type="taxonomic scope" value="Bacteria"/>
</dbReference>
<dbReference type="SMART" id="SM00849">
    <property type="entry name" value="Lactamase_B"/>
    <property type="match status" value="1"/>
</dbReference>
<evidence type="ECO:0000313" key="2">
    <source>
        <dbReference type="EMBL" id="EFR30744.1"/>
    </source>
</evidence>
<proteinExistence type="predicted"/>
<dbReference type="InterPro" id="IPR036866">
    <property type="entry name" value="RibonucZ/Hydroxyglut_hydro"/>
</dbReference>
<organism evidence="2 3">
    <name type="scientific">Eremococcus coleocola ACS-139-V-Col8</name>
    <dbReference type="NCBI Taxonomy" id="908337"/>
    <lineage>
        <taxon>Bacteria</taxon>
        <taxon>Bacillati</taxon>
        <taxon>Bacillota</taxon>
        <taxon>Bacilli</taxon>
        <taxon>Lactobacillales</taxon>
        <taxon>Aerococcaceae</taxon>
        <taxon>Eremococcus</taxon>
    </lineage>
</organism>
<sequence>MSLEKTLNLNINSPFKQGPSDLSFSILASGSSGNCTYIESATTHLMVDAGLSGKRIEGLFQQIDRSLAQVDAILVTHEHKDHIHGVGVLSRKYNLPIYANRKTWSVMANMIGKIAPENIKYIENEEMITIGDIDVLTYNVSHDAIQPQFYAFQRSKKQFVMLTDTGYVSQRLRDLLKNADAYLIESNHEIEMLRYGPYPWSLKQRILSDKGHLSNEDGALAMIDLIGEKTKDIYLGHLSRDNNTKVLALSAMEDTLTQYDFDIKRQIKLHMTDPAMATELKYL</sequence>
<gene>
    <name evidence="2" type="ORF">HMPREF9257_0655</name>
</gene>
<dbReference type="AlphaFoldDB" id="E4KQU5"/>
<dbReference type="PANTHER" id="PTHR47619:SF1">
    <property type="entry name" value="EXODEOXYRIBONUCLEASE WALJ"/>
    <property type="match status" value="1"/>
</dbReference>
<accession>E4KQU5</accession>
<dbReference type="InterPro" id="IPR058121">
    <property type="entry name" value="WalJ/YycJ"/>
</dbReference>
<dbReference type="OrthoDB" id="9781189at2"/>
<dbReference type="PANTHER" id="PTHR47619">
    <property type="entry name" value="METALLO-HYDROLASE YYCJ-RELATED"/>
    <property type="match status" value="1"/>
</dbReference>
<reference evidence="2 3" key="1">
    <citation type="submission" date="2010-10" db="EMBL/GenBank/DDBJ databases">
        <authorList>
            <person name="Durkin A.S."/>
            <person name="Madupu R."/>
            <person name="Torralba M."/>
            <person name="Gillis M."/>
            <person name="Methe B."/>
            <person name="Sutton G."/>
            <person name="Nelson K.E."/>
        </authorList>
    </citation>
    <scope>NUCLEOTIDE SEQUENCE [LARGE SCALE GENOMIC DNA]</scope>
    <source>
        <strain evidence="2 3">ACS-139-V-Col8</strain>
    </source>
</reference>
<dbReference type="EMBL" id="AENN01000017">
    <property type="protein sequence ID" value="EFR30744.1"/>
    <property type="molecule type" value="Genomic_DNA"/>
</dbReference>
<dbReference type="STRING" id="908337.HMPREF9257_0655"/>